<keyword evidence="4" id="KW-1185">Reference proteome</keyword>
<gene>
    <name evidence="3" type="ORF">DVH24_008053</name>
</gene>
<comment type="caution">
    <text evidence="3">The sequence shown here is derived from an EMBL/GenBank/DDBJ whole genome shotgun (WGS) entry which is preliminary data.</text>
</comment>
<dbReference type="EMBL" id="RDQH01000332">
    <property type="protein sequence ID" value="RXH95553.1"/>
    <property type="molecule type" value="Genomic_DNA"/>
</dbReference>
<dbReference type="PANTHER" id="PTHR34452:SF7">
    <property type="entry name" value="MYOSIN HEAVY CHAIN-RELATED PROTEIN"/>
    <property type="match status" value="1"/>
</dbReference>
<evidence type="ECO:0000313" key="4">
    <source>
        <dbReference type="Proteomes" id="UP000290289"/>
    </source>
</evidence>
<feature type="region of interest" description="Disordered" evidence="2">
    <location>
        <begin position="230"/>
        <end position="254"/>
    </location>
</feature>
<name>A0A498JNZ4_MALDO</name>
<accession>A0A498JNZ4</accession>
<evidence type="ECO:0000313" key="3">
    <source>
        <dbReference type="EMBL" id="RXH95553.1"/>
    </source>
</evidence>
<protein>
    <submittedName>
        <fullName evidence="3">Uncharacterized protein</fullName>
    </submittedName>
</protein>
<evidence type="ECO:0000256" key="2">
    <source>
        <dbReference type="SAM" id="MobiDB-lite"/>
    </source>
</evidence>
<feature type="compositionally biased region" description="Basic and acidic residues" evidence="2">
    <location>
        <begin position="70"/>
        <end position="90"/>
    </location>
</feature>
<organism evidence="3 4">
    <name type="scientific">Malus domestica</name>
    <name type="common">Apple</name>
    <name type="synonym">Pyrus malus</name>
    <dbReference type="NCBI Taxonomy" id="3750"/>
    <lineage>
        <taxon>Eukaryota</taxon>
        <taxon>Viridiplantae</taxon>
        <taxon>Streptophyta</taxon>
        <taxon>Embryophyta</taxon>
        <taxon>Tracheophyta</taxon>
        <taxon>Spermatophyta</taxon>
        <taxon>Magnoliopsida</taxon>
        <taxon>eudicotyledons</taxon>
        <taxon>Gunneridae</taxon>
        <taxon>Pentapetalae</taxon>
        <taxon>rosids</taxon>
        <taxon>fabids</taxon>
        <taxon>Rosales</taxon>
        <taxon>Rosaceae</taxon>
        <taxon>Amygdaloideae</taxon>
        <taxon>Maleae</taxon>
        <taxon>Malus</taxon>
    </lineage>
</organism>
<feature type="coiled-coil region" evidence="1">
    <location>
        <begin position="128"/>
        <end position="155"/>
    </location>
</feature>
<feature type="compositionally biased region" description="Polar residues" evidence="2">
    <location>
        <begin position="244"/>
        <end position="254"/>
    </location>
</feature>
<sequence length="254" mass="28999">MIAEALEPLIRENRTDRRDCIGNGQQFQAARPSGETRGRSKGNLSQVILQLKSQIERLTAENDSLSEPVEESKNLRAESEQVKKSSEEAEMRIQRGNVERNELVSTISILKKEAEKSLEVLNRMRHLKDEKEATVGLLKSEIEELKARCKDFKRVIYEDKGRTQCTRLPLYAGSGRAKDATSDEIASEQEPRLSTADSRYGDLLSELASLKEGNISMESELKDMQERYSEISLKNSRRSPHRWQPTTYQLQQTN</sequence>
<feature type="region of interest" description="Disordered" evidence="2">
    <location>
        <begin position="59"/>
        <end position="90"/>
    </location>
</feature>
<feature type="compositionally biased region" description="Basic and acidic residues" evidence="2">
    <location>
        <begin position="9"/>
        <end position="20"/>
    </location>
</feature>
<keyword evidence="1" id="KW-0175">Coiled coil</keyword>
<feature type="region of interest" description="Disordered" evidence="2">
    <location>
        <begin position="1"/>
        <end position="43"/>
    </location>
</feature>
<evidence type="ECO:0000256" key="1">
    <source>
        <dbReference type="SAM" id="Coils"/>
    </source>
</evidence>
<reference evidence="3 4" key="1">
    <citation type="submission" date="2018-10" db="EMBL/GenBank/DDBJ databases">
        <title>A high-quality apple genome assembly.</title>
        <authorList>
            <person name="Hu J."/>
        </authorList>
    </citation>
    <scope>NUCLEOTIDE SEQUENCE [LARGE SCALE GENOMIC DNA]</scope>
    <source>
        <strain evidence="4">cv. HFTH1</strain>
        <tissue evidence="3">Young leaf</tissue>
    </source>
</reference>
<dbReference type="AlphaFoldDB" id="A0A498JNZ4"/>
<dbReference type="PANTHER" id="PTHR34452">
    <property type="entry name" value="MYOSIN HEAVY CHAIN-RELATED PROTEIN"/>
    <property type="match status" value="1"/>
</dbReference>
<feature type="region of interest" description="Disordered" evidence="2">
    <location>
        <begin position="174"/>
        <end position="194"/>
    </location>
</feature>
<dbReference type="Proteomes" id="UP000290289">
    <property type="component" value="Chromosome 6"/>
</dbReference>
<proteinExistence type="predicted"/>